<feature type="transmembrane region" description="Helical" evidence="1">
    <location>
        <begin position="83"/>
        <end position="104"/>
    </location>
</feature>
<dbReference type="STRING" id="1121025.SAMN02745249_01434"/>
<feature type="transmembrane region" description="Helical" evidence="1">
    <location>
        <begin position="151"/>
        <end position="172"/>
    </location>
</feature>
<dbReference type="RefSeq" id="WP_073298182.1">
    <property type="nucleotide sequence ID" value="NZ_FQUF01000021.1"/>
</dbReference>
<gene>
    <name evidence="2" type="ORF">SAMN02745249_01434</name>
</gene>
<dbReference type="PROSITE" id="PS51257">
    <property type="entry name" value="PROKAR_LIPOPROTEIN"/>
    <property type="match status" value="1"/>
</dbReference>
<dbReference type="AlphaFoldDB" id="A0A1M4XG01"/>
<protein>
    <submittedName>
        <fullName evidence="2">Uncharacterized membrane protein YesL</fullName>
    </submittedName>
</protein>
<dbReference type="Proteomes" id="UP000184128">
    <property type="component" value="Unassembled WGS sequence"/>
</dbReference>
<sequence length="215" mass="25571">MKHSAEEKNNFLMDIFQWVTRLFYLNILWLVGCLLGLIVAGIGPATISLFETLKEVSWKNNEVPLTKHFIKIYKKQWRVINKWMILLYAMVLFFWIDYRLIVLFSSNTLIFKIVCPLFILLVSIVTITILYFFVFYTNFNLTTFKKIENSLLLSFSSPLRSLLIILFLVLHYNLILHWPFIFIFFLASLPAFIIVLALKKVYFKLIWSAKHNKNR</sequence>
<feature type="transmembrane region" description="Helical" evidence="1">
    <location>
        <begin position="27"/>
        <end position="50"/>
    </location>
</feature>
<reference evidence="2 3" key="1">
    <citation type="submission" date="2016-11" db="EMBL/GenBank/DDBJ databases">
        <authorList>
            <person name="Jaros S."/>
            <person name="Januszkiewicz K."/>
            <person name="Wedrychowicz H."/>
        </authorList>
    </citation>
    <scope>NUCLEOTIDE SEQUENCE [LARGE SCALE GENOMIC DNA]</scope>
    <source>
        <strain evidence="2 3">DSM 15692</strain>
    </source>
</reference>
<evidence type="ECO:0000313" key="2">
    <source>
        <dbReference type="EMBL" id="SHE92398.1"/>
    </source>
</evidence>
<keyword evidence="1" id="KW-0472">Membrane</keyword>
<dbReference type="OrthoDB" id="2298267at2"/>
<evidence type="ECO:0000313" key="3">
    <source>
        <dbReference type="Proteomes" id="UP000184128"/>
    </source>
</evidence>
<proteinExistence type="predicted"/>
<organism evidence="2 3">
    <name type="scientific">Atopostipes suicloacalis DSM 15692</name>
    <dbReference type="NCBI Taxonomy" id="1121025"/>
    <lineage>
        <taxon>Bacteria</taxon>
        <taxon>Bacillati</taxon>
        <taxon>Bacillota</taxon>
        <taxon>Bacilli</taxon>
        <taxon>Lactobacillales</taxon>
        <taxon>Carnobacteriaceae</taxon>
        <taxon>Atopostipes</taxon>
    </lineage>
</organism>
<dbReference type="EMBL" id="FQUF01000021">
    <property type="protein sequence ID" value="SHE92398.1"/>
    <property type="molecule type" value="Genomic_DNA"/>
</dbReference>
<name>A0A1M4XG01_9LACT</name>
<accession>A0A1M4XG01</accession>
<dbReference type="Pfam" id="PF04854">
    <property type="entry name" value="DUF624"/>
    <property type="match status" value="1"/>
</dbReference>
<evidence type="ECO:0000256" key="1">
    <source>
        <dbReference type="SAM" id="Phobius"/>
    </source>
</evidence>
<keyword evidence="1" id="KW-0812">Transmembrane</keyword>
<feature type="transmembrane region" description="Helical" evidence="1">
    <location>
        <begin position="110"/>
        <end position="139"/>
    </location>
</feature>
<dbReference type="InterPro" id="IPR006938">
    <property type="entry name" value="DUF624"/>
</dbReference>
<keyword evidence="3" id="KW-1185">Reference proteome</keyword>
<feature type="transmembrane region" description="Helical" evidence="1">
    <location>
        <begin position="178"/>
        <end position="198"/>
    </location>
</feature>
<keyword evidence="1" id="KW-1133">Transmembrane helix</keyword>